<reference evidence="2" key="2">
    <citation type="submission" date="2013-07" db="EMBL/GenBank/DDBJ databases">
        <authorList>
            <consortium name="The Broad Institute Genome Sequencing Platform"/>
            <person name="Cuomo C."/>
            <person name="Litvintseva A."/>
            <person name="Chen Y."/>
            <person name="Heitman J."/>
            <person name="Sun S."/>
            <person name="Springer D."/>
            <person name="Dromer F."/>
            <person name="Young S.K."/>
            <person name="Zeng Q."/>
            <person name="Gargeya S."/>
            <person name="Fitzgerald M."/>
            <person name="Abouelleil A."/>
            <person name="Alvarado L."/>
            <person name="Berlin A.M."/>
            <person name="Chapman S.B."/>
            <person name="Dewar J."/>
            <person name="Goldberg J."/>
            <person name="Griggs A."/>
            <person name="Gujja S."/>
            <person name="Hansen M."/>
            <person name="Howarth C."/>
            <person name="Imamovic A."/>
            <person name="Larimer J."/>
            <person name="McCowan C."/>
            <person name="Murphy C."/>
            <person name="Pearson M."/>
            <person name="Priest M."/>
            <person name="Roberts A."/>
            <person name="Saif S."/>
            <person name="Shea T."/>
            <person name="Sykes S."/>
            <person name="Wortman J."/>
            <person name="Nusbaum C."/>
            <person name="Birren B."/>
        </authorList>
    </citation>
    <scope>NUCLEOTIDE SEQUENCE</scope>
    <source>
        <strain evidence="2">CBS 10117</strain>
    </source>
</reference>
<name>A0A1A6AB80_9TREE</name>
<dbReference type="EMBL" id="KI894028">
    <property type="protein sequence ID" value="OBR87310.1"/>
    <property type="molecule type" value="Genomic_DNA"/>
</dbReference>
<dbReference type="VEuPathDB" id="FungiDB:I303_01512"/>
<dbReference type="KEGG" id="kdj:28965211"/>
<protein>
    <submittedName>
        <fullName evidence="1">Uncharacterized protein</fullName>
    </submittedName>
</protein>
<dbReference type="Pfam" id="PF12586">
    <property type="entry name" value="DUF3760"/>
    <property type="match status" value="1"/>
</dbReference>
<keyword evidence="3" id="KW-1185">Reference proteome</keyword>
<dbReference type="Proteomes" id="UP000078595">
    <property type="component" value="Chromosome 2"/>
</dbReference>
<sequence>MGRLSALLNRFSSPRDPGRGIEHIAESASQRQMAETRKSDRELTPQAFQALSPIHDDILEALYQTSPRLVLCLSKQLYAKYIPKLYSNITINSDSIAGLWRTYSSGNWKDNNTIRAYKHTKTLHILDINSAHQICTITTGDQPVYVPHSDLFENTKQVEIAWEVYLNQGDKEQYYMYIDFARQLGRQLREGTVEDLVLEIKDGSTAINNHRSIIREIDLGIKAKAITLLLNPDIGERHDRTMKLPIIPPDLRFAKKIRYEYTSELDTTAIEHLGHHIKKLSNDWKTIKEKTGWINEEIKIEYCVLNGDEVEERVNRWLRSTGNSYLLGWKDSRVEILDLAKVKDDLRWSTVMQRMINGGDTV</sequence>
<dbReference type="AlphaFoldDB" id="A0A1A6AB80"/>
<dbReference type="EMBL" id="CP144531">
    <property type="protein sequence ID" value="WWC59785.1"/>
    <property type="molecule type" value="Genomic_DNA"/>
</dbReference>
<proteinExistence type="predicted"/>
<dbReference type="OrthoDB" id="2561841at2759"/>
<evidence type="ECO:0000313" key="3">
    <source>
        <dbReference type="Proteomes" id="UP000078595"/>
    </source>
</evidence>
<evidence type="ECO:0000313" key="2">
    <source>
        <dbReference type="EMBL" id="WWC59785.1"/>
    </source>
</evidence>
<organism evidence="1">
    <name type="scientific">Kwoniella dejecticola CBS 10117</name>
    <dbReference type="NCBI Taxonomy" id="1296121"/>
    <lineage>
        <taxon>Eukaryota</taxon>
        <taxon>Fungi</taxon>
        <taxon>Dikarya</taxon>
        <taxon>Basidiomycota</taxon>
        <taxon>Agaricomycotina</taxon>
        <taxon>Tremellomycetes</taxon>
        <taxon>Tremellales</taxon>
        <taxon>Cryptococcaceae</taxon>
        <taxon>Kwoniella</taxon>
    </lineage>
</organism>
<reference evidence="1" key="1">
    <citation type="submission" date="2013-07" db="EMBL/GenBank/DDBJ databases">
        <title>The Genome Sequence of Cryptococcus dejecticola CBS10117.</title>
        <authorList>
            <consortium name="The Broad Institute Genome Sequencing Platform"/>
            <person name="Cuomo C."/>
            <person name="Litvintseva A."/>
            <person name="Chen Y."/>
            <person name="Heitman J."/>
            <person name="Sun S."/>
            <person name="Springer D."/>
            <person name="Dromer F."/>
            <person name="Young S.K."/>
            <person name="Zeng Q."/>
            <person name="Gargeya S."/>
            <person name="Fitzgerald M."/>
            <person name="Abouelleil A."/>
            <person name="Alvarado L."/>
            <person name="Berlin A.M."/>
            <person name="Chapman S.B."/>
            <person name="Dewar J."/>
            <person name="Goldberg J."/>
            <person name="Griggs A."/>
            <person name="Gujja S."/>
            <person name="Hansen M."/>
            <person name="Howarth C."/>
            <person name="Imamovic A."/>
            <person name="Larimer J."/>
            <person name="McCowan C."/>
            <person name="Murphy C."/>
            <person name="Pearson M."/>
            <person name="Priest M."/>
            <person name="Roberts A."/>
            <person name="Saif S."/>
            <person name="Shea T."/>
            <person name="Sykes S."/>
            <person name="Wortman J."/>
            <person name="Nusbaum C."/>
            <person name="Birren B."/>
        </authorList>
    </citation>
    <scope>NUCLEOTIDE SEQUENCE [LARGE SCALE GENOMIC DNA]</scope>
    <source>
        <strain evidence="1">CBS 10117</strain>
    </source>
</reference>
<gene>
    <name evidence="1" type="ORF">I303_01512</name>
    <name evidence="2" type="ORF">I303_102347</name>
</gene>
<accession>A0A1A6AB80</accession>
<dbReference type="InterPro" id="IPR022235">
    <property type="entry name" value="DUF3760"/>
</dbReference>
<reference evidence="2" key="3">
    <citation type="submission" date="2024-02" db="EMBL/GenBank/DDBJ databases">
        <title>Comparative genomics of Cryptococcus and Kwoniella reveals pathogenesis evolution and contrasting modes of karyotype evolution via chromosome fusion or intercentromeric recombination.</title>
        <authorList>
            <person name="Coelho M.A."/>
            <person name="David-Palma M."/>
            <person name="Shea T."/>
            <person name="Bowers K."/>
            <person name="McGinley-Smith S."/>
            <person name="Mohammad A.W."/>
            <person name="Gnirke A."/>
            <person name="Yurkov A.M."/>
            <person name="Nowrousian M."/>
            <person name="Sun S."/>
            <person name="Cuomo C.A."/>
            <person name="Heitman J."/>
        </authorList>
    </citation>
    <scope>NUCLEOTIDE SEQUENCE</scope>
    <source>
        <strain evidence="2">CBS 10117</strain>
    </source>
</reference>
<dbReference type="GeneID" id="28965211"/>
<dbReference type="RefSeq" id="XP_018265152.1">
    <property type="nucleotide sequence ID" value="XM_018404871.1"/>
</dbReference>
<evidence type="ECO:0000313" key="1">
    <source>
        <dbReference type="EMBL" id="OBR87310.1"/>
    </source>
</evidence>